<feature type="transmembrane region" description="Helical" evidence="1">
    <location>
        <begin position="205"/>
        <end position="221"/>
    </location>
</feature>
<dbReference type="GO" id="GO:0006508">
    <property type="term" value="P:proteolysis"/>
    <property type="evidence" value="ECO:0007669"/>
    <property type="project" value="UniProtKB-KW"/>
</dbReference>
<keyword evidence="4" id="KW-1185">Reference proteome</keyword>
<evidence type="ECO:0000259" key="2">
    <source>
        <dbReference type="Pfam" id="PF02517"/>
    </source>
</evidence>
<dbReference type="EMBL" id="ABCS01000005">
    <property type="protein sequence ID" value="EDM81094.1"/>
    <property type="molecule type" value="Genomic_DNA"/>
</dbReference>
<keyword evidence="1" id="KW-1133">Transmembrane helix</keyword>
<dbReference type="eggNOG" id="COG1266">
    <property type="taxonomic scope" value="Bacteria"/>
</dbReference>
<dbReference type="GO" id="GO:0080120">
    <property type="term" value="P:CAAX-box protein maturation"/>
    <property type="evidence" value="ECO:0007669"/>
    <property type="project" value="UniProtKB-ARBA"/>
</dbReference>
<dbReference type="GO" id="GO:0004175">
    <property type="term" value="F:endopeptidase activity"/>
    <property type="evidence" value="ECO:0007669"/>
    <property type="project" value="UniProtKB-ARBA"/>
</dbReference>
<feature type="transmembrane region" description="Helical" evidence="1">
    <location>
        <begin position="81"/>
        <end position="98"/>
    </location>
</feature>
<organism evidence="3 4">
    <name type="scientific">Plesiocystis pacifica SIR-1</name>
    <dbReference type="NCBI Taxonomy" id="391625"/>
    <lineage>
        <taxon>Bacteria</taxon>
        <taxon>Pseudomonadati</taxon>
        <taxon>Myxococcota</taxon>
        <taxon>Polyangia</taxon>
        <taxon>Nannocystales</taxon>
        <taxon>Nannocystaceae</taxon>
        <taxon>Plesiocystis</taxon>
    </lineage>
</organism>
<evidence type="ECO:0000313" key="4">
    <source>
        <dbReference type="Proteomes" id="UP000005801"/>
    </source>
</evidence>
<keyword evidence="3" id="KW-0645">Protease</keyword>
<protein>
    <submittedName>
        <fullName evidence="3">Protease</fullName>
    </submittedName>
</protein>
<evidence type="ECO:0000313" key="3">
    <source>
        <dbReference type="EMBL" id="EDM81094.1"/>
    </source>
</evidence>
<name>A6FYT9_9BACT</name>
<feature type="transmembrane region" description="Helical" evidence="1">
    <location>
        <begin position="110"/>
        <end position="130"/>
    </location>
</feature>
<feature type="domain" description="CAAX prenyl protease 2/Lysostaphin resistance protein A-like" evidence="2">
    <location>
        <begin position="149"/>
        <end position="240"/>
    </location>
</feature>
<keyword evidence="1" id="KW-0812">Transmembrane</keyword>
<accession>A6FYT9</accession>
<dbReference type="AlphaFoldDB" id="A6FYT9"/>
<keyword evidence="3" id="KW-0378">Hydrolase</keyword>
<feature type="transmembrane region" description="Helical" evidence="1">
    <location>
        <begin position="179"/>
        <end position="199"/>
    </location>
</feature>
<dbReference type="OrthoDB" id="5322702at2"/>
<dbReference type="InterPro" id="IPR003675">
    <property type="entry name" value="Rce1/LyrA-like_dom"/>
</dbReference>
<dbReference type="Proteomes" id="UP000005801">
    <property type="component" value="Unassembled WGS sequence"/>
</dbReference>
<dbReference type="STRING" id="391625.PPSIR1_29800"/>
<dbReference type="Pfam" id="PF02517">
    <property type="entry name" value="Rce1-like"/>
    <property type="match status" value="1"/>
</dbReference>
<dbReference type="RefSeq" id="WP_006969638.1">
    <property type="nucleotide sequence ID" value="NZ_ABCS01000005.1"/>
</dbReference>
<feature type="transmembrane region" description="Helical" evidence="1">
    <location>
        <begin position="146"/>
        <end position="167"/>
    </location>
</feature>
<feature type="transmembrane region" description="Helical" evidence="1">
    <location>
        <begin position="34"/>
        <end position="52"/>
    </location>
</feature>
<gene>
    <name evidence="3" type="ORF">PPSIR1_29800</name>
</gene>
<sequence>MLNFSERRKAPAWLGLASFCVIWCVACAGPEERLGWPGLVLALGAGALAMTPGPKPRRMLAALACGALVVGTGWLPALWPLAQIVMVLPAALLWLREARQPPLTRGRVEWLPVLVPALAAAVALPLWFALDPSADPGRYPFPDLPAALLLVGALVFATVNAALEELCFRAFMQGALDELGTPAIAIVLQGVAFGVAHWFGFPSGWWGVLLAGSWGVALGFVRWRCEGLLAPWIAHVFADLTIFAVLWAAQS</sequence>
<reference evidence="3 4" key="1">
    <citation type="submission" date="2007-06" db="EMBL/GenBank/DDBJ databases">
        <authorList>
            <person name="Shimkets L."/>
            <person name="Ferriera S."/>
            <person name="Johnson J."/>
            <person name="Kravitz S."/>
            <person name="Beeson K."/>
            <person name="Sutton G."/>
            <person name="Rogers Y.-H."/>
            <person name="Friedman R."/>
            <person name="Frazier M."/>
            <person name="Venter J.C."/>
        </authorList>
    </citation>
    <scope>NUCLEOTIDE SEQUENCE [LARGE SCALE GENOMIC DNA]</scope>
    <source>
        <strain evidence="3 4">SIR-1</strain>
    </source>
</reference>
<feature type="transmembrane region" description="Helical" evidence="1">
    <location>
        <begin position="228"/>
        <end position="249"/>
    </location>
</feature>
<comment type="caution">
    <text evidence="3">The sequence shown here is derived from an EMBL/GenBank/DDBJ whole genome shotgun (WGS) entry which is preliminary data.</text>
</comment>
<proteinExistence type="predicted"/>
<evidence type="ECO:0000256" key="1">
    <source>
        <dbReference type="SAM" id="Phobius"/>
    </source>
</evidence>
<keyword evidence="1" id="KW-0472">Membrane</keyword>